<keyword evidence="3" id="KW-1185">Reference proteome</keyword>
<dbReference type="Gene3D" id="1.20.1070.10">
    <property type="entry name" value="Rhodopsin 7-helix transmembrane proteins"/>
    <property type="match status" value="1"/>
</dbReference>
<name>A0A8B6D6A4_MYTGA</name>
<proteinExistence type="predicted"/>
<accession>A0A8B6D6A4</accession>
<dbReference type="OrthoDB" id="5987098at2759"/>
<reference evidence="2" key="1">
    <citation type="submission" date="2018-11" db="EMBL/GenBank/DDBJ databases">
        <authorList>
            <person name="Alioto T."/>
            <person name="Alioto T."/>
        </authorList>
    </citation>
    <scope>NUCLEOTIDE SEQUENCE</scope>
</reference>
<evidence type="ECO:0000313" key="2">
    <source>
        <dbReference type="EMBL" id="VDI15826.1"/>
    </source>
</evidence>
<comment type="caution">
    <text evidence="2">The sequence shown here is derived from an EMBL/GenBank/DDBJ whole genome shotgun (WGS) entry which is preliminary data.</text>
</comment>
<dbReference type="Proteomes" id="UP000596742">
    <property type="component" value="Unassembled WGS sequence"/>
</dbReference>
<keyword evidence="1" id="KW-1133">Transmembrane helix</keyword>
<feature type="transmembrane region" description="Helical" evidence="1">
    <location>
        <begin position="137"/>
        <end position="159"/>
    </location>
</feature>
<protein>
    <submittedName>
        <fullName evidence="2">Uncharacterized protein</fullName>
    </submittedName>
</protein>
<evidence type="ECO:0000256" key="1">
    <source>
        <dbReference type="SAM" id="Phobius"/>
    </source>
</evidence>
<dbReference type="SUPFAM" id="SSF81321">
    <property type="entry name" value="Family A G protein-coupled receptor-like"/>
    <property type="match status" value="1"/>
</dbReference>
<sequence length="225" mass="25494">MLKKYNFHNLYVIDVEEVGTKEYTEISTKNATSQALNNKQPQDLQLGYNIKNANETELLSNYSKMNLKFKLHNEGSTLMLNQCRFDEQPSAGIIRCDDIVVSVGLDSARSSKSEEKAKIDNLKTVTRQWEFRAIATSGYVIGTTLVLRGPLVLLMAINAFGMEVPNGIGDLATILVAVQCLIDLFVFTYRFRTVRRALKGIICCKKTQNQPKTYSFKLLIYIQNY</sequence>
<feature type="transmembrane region" description="Helical" evidence="1">
    <location>
        <begin position="171"/>
        <end position="189"/>
    </location>
</feature>
<gene>
    <name evidence="2" type="ORF">MGAL_10B074866</name>
</gene>
<dbReference type="EMBL" id="UYJE01003025">
    <property type="protein sequence ID" value="VDI15826.1"/>
    <property type="molecule type" value="Genomic_DNA"/>
</dbReference>
<keyword evidence="1" id="KW-0812">Transmembrane</keyword>
<dbReference type="AlphaFoldDB" id="A0A8B6D6A4"/>
<evidence type="ECO:0000313" key="3">
    <source>
        <dbReference type="Proteomes" id="UP000596742"/>
    </source>
</evidence>
<organism evidence="2 3">
    <name type="scientific">Mytilus galloprovincialis</name>
    <name type="common">Mediterranean mussel</name>
    <dbReference type="NCBI Taxonomy" id="29158"/>
    <lineage>
        <taxon>Eukaryota</taxon>
        <taxon>Metazoa</taxon>
        <taxon>Spiralia</taxon>
        <taxon>Lophotrochozoa</taxon>
        <taxon>Mollusca</taxon>
        <taxon>Bivalvia</taxon>
        <taxon>Autobranchia</taxon>
        <taxon>Pteriomorphia</taxon>
        <taxon>Mytilida</taxon>
        <taxon>Mytiloidea</taxon>
        <taxon>Mytilidae</taxon>
        <taxon>Mytilinae</taxon>
        <taxon>Mytilus</taxon>
    </lineage>
</organism>
<keyword evidence="1" id="KW-0472">Membrane</keyword>